<organism evidence="2 3">
    <name type="scientific">Hohaiivirga grylli</name>
    <dbReference type="NCBI Taxonomy" id="3133970"/>
    <lineage>
        <taxon>Bacteria</taxon>
        <taxon>Pseudomonadati</taxon>
        <taxon>Pseudomonadota</taxon>
        <taxon>Alphaproteobacteria</taxon>
        <taxon>Hyphomicrobiales</taxon>
        <taxon>Methylobacteriaceae</taxon>
        <taxon>Hohaiivirga</taxon>
    </lineage>
</organism>
<dbReference type="EMBL" id="JBBYXI010000001">
    <property type="protein sequence ID" value="MEN3929521.1"/>
    <property type="molecule type" value="Genomic_DNA"/>
</dbReference>
<protein>
    <submittedName>
        <fullName evidence="2">Uncharacterized protein</fullName>
    </submittedName>
</protein>
<comment type="caution">
    <text evidence="2">The sequence shown here is derived from an EMBL/GenBank/DDBJ whole genome shotgun (WGS) entry which is preliminary data.</text>
</comment>
<evidence type="ECO:0000313" key="3">
    <source>
        <dbReference type="Proteomes" id="UP001418637"/>
    </source>
</evidence>
<sequence>MSSLLMRFIRIFLALIAAVLFGTFALVFLSFLAGDTLASGAFHFMNALADAPDPIEVMLVTFKAFGKFITLLLLGPILLTALIGELLKIRAGLWYITGTAILSGIIPWLMRAQLSEPTAGEFRVAAYLAIVGGIIGFVYWVLAGKKS</sequence>
<evidence type="ECO:0000313" key="2">
    <source>
        <dbReference type="EMBL" id="MEN3929521.1"/>
    </source>
</evidence>
<name>A0ABV0BGX0_9HYPH</name>
<feature type="transmembrane region" description="Helical" evidence="1">
    <location>
        <begin position="91"/>
        <end position="110"/>
    </location>
</feature>
<keyword evidence="1" id="KW-1133">Transmembrane helix</keyword>
<feature type="transmembrane region" description="Helical" evidence="1">
    <location>
        <begin position="64"/>
        <end position="84"/>
    </location>
</feature>
<keyword evidence="1" id="KW-0472">Membrane</keyword>
<keyword evidence="1" id="KW-0812">Transmembrane</keyword>
<evidence type="ECO:0000256" key="1">
    <source>
        <dbReference type="SAM" id="Phobius"/>
    </source>
</evidence>
<feature type="transmembrane region" description="Helical" evidence="1">
    <location>
        <begin position="122"/>
        <end position="142"/>
    </location>
</feature>
<dbReference type="Proteomes" id="UP001418637">
    <property type="component" value="Unassembled WGS sequence"/>
</dbReference>
<reference evidence="2 3" key="1">
    <citation type="submission" date="2024-04" db="EMBL/GenBank/DDBJ databases">
        <title>A novel species isolated from cricket.</title>
        <authorList>
            <person name="Wang H.-C."/>
        </authorList>
    </citation>
    <scope>NUCLEOTIDE SEQUENCE [LARGE SCALE GENOMIC DNA]</scope>
    <source>
        <strain evidence="2 3">WL0021</strain>
    </source>
</reference>
<keyword evidence="3" id="KW-1185">Reference proteome</keyword>
<gene>
    <name evidence="2" type="ORF">WJT86_00430</name>
</gene>
<accession>A0ABV0BGX0</accession>
<proteinExistence type="predicted"/>